<gene>
    <name evidence="2" type="primary">LOC106571704</name>
</gene>
<reference evidence="2" key="1">
    <citation type="submission" date="2025-08" db="UniProtKB">
        <authorList>
            <consortium name="RefSeq"/>
        </authorList>
    </citation>
    <scope>IDENTIFICATION</scope>
</reference>
<proteinExistence type="predicted"/>
<protein>
    <submittedName>
        <fullName evidence="2">Uncharacterized protein isoform X2</fullName>
    </submittedName>
</protein>
<sequence length="122" mass="13927">MASEVKPVFEENTALGFLYRLMNGAFQDRDSKDCVLSKANDCKDNFSISPPHHAKDKPPLPTLRKVSVILEDCRKLLGDRFRQCEREENGFEASIPLEQWCSSAPGLGDRRNNCKQVLQWRS</sequence>
<dbReference type="Proteomes" id="UP001652741">
    <property type="component" value="Chromosome ssa01"/>
</dbReference>
<evidence type="ECO:0000313" key="2">
    <source>
        <dbReference type="RefSeq" id="XP_014000662.1"/>
    </source>
</evidence>
<name>A0A1S3MBV7_SALSA</name>
<dbReference type="AlphaFoldDB" id="A0A1S3MBV7"/>
<dbReference type="GeneID" id="106571704"/>
<accession>A0A1S3MBV7</accession>
<keyword evidence="1" id="KW-1185">Reference proteome</keyword>
<organism evidence="1 2">
    <name type="scientific">Salmo salar</name>
    <name type="common">Atlantic salmon</name>
    <dbReference type="NCBI Taxonomy" id="8030"/>
    <lineage>
        <taxon>Eukaryota</taxon>
        <taxon>Metazoa</taxon>
        <taxon>Chordata</taxon>
        <taxon>Craniata</taxon>
        <taxon>Vertebrata</taxon>
        <taxon>Euteleostomi</taxon>
        <taxon>Actinopterygii</taxon>
        <taxon>Neopterygii</taxon>
        <taxon>Teleostei</taxon>
        <taxon>Protacanthopterygii</taxon>
        <taxon>Salmoniformes</taxon>
        <taxon>Salmonidae</taxon>
        <taxon>Salmoninae</taxon>
        <taxon>Salmo</taxon>
    </lineage>
</organism>
<evidence type="ECO:0000313" key="1">
    <source>
        <dbReference type="Proteomes" id="UP001652741"/>
    </source>
</evidence>
<dbReference type="RefSeq" id="XP_014000662.1">
    <property type="nucleotide sequence ID" value="XM_014145187.2"/>
</dbReference>